<protein>
    <recommendedName>
        <fullName evidence="2">AN1-type domain-containing protein</fullName>
    </recommendedName>
</protein>
<organism evidence="1">
    <name type="scientific">marine sediment metagenome</name>
    <dbReference type="NCBI Taxonomy" id="412755"/>
    <lineage>
        <taxon>unclassified sequences</taxon>
        <taxon>metagenomes</taxon>
        <taxon>ecological metagenomes</taxon>
    </lineage>
</organism>
<name>A0A0F9LLX6_9ZZZZ</name>
<comment type="caution">
    <text evidence="1">The sequence shown here is derived from an EMBL/GenBank/DDBJ whole genome shotgun (WGS) entry which is preliminary data.</text>
</comment>
<proteinExistence type="predicted"/>
<dbReference type="AlphaFoldDB" id="A0A0F9LLX6"/>
<sequence length="44" mass="5416">MNEKKDYQCEGCLALTPMRRIRCRYCIKLFCEDHIHNHNCKNMR</sequence>
<reference evidence="1" key="1">
    <citation type="journal article" date="2015" name="Nature">
        <title>Complex archaea that bridge the gap between prokaryotes and eukaryotes.</title>
        <authorList>
            <person name="Spang A."/>
            <person name="Saw J.H."/>
            <person name="Jorgensen S.L."/>
            <person name="Zaremba-Niedzwiedzka K."/>
            <person name="Martijn J."/>
            <person name="Lind A.E."/>
            <person name="van Eijk R."/>
            <person name="Schleper C."/>
            <person name="Guy L."/>
            <person name="Ettema T.J."/>
        </authorList>
    </citation>
    <scope>NUCLEOTIDE SEQUENCE</scope>
</reference>
<accession>A0A0F9LLX6</accession>
<dbReference type="EMBL" id="LAZR01010740">
    <property type="protein sequence ID" value="KKM65345.1"/>
    <property type="molecule type" value="Genomic_DNA"/>
</dbReference>
<gene>
    <name evidence="1" type="ORF">LCGC14_1492170</name>
</gene>
<evidence type="ECO:0000313" key="1">
    <source>
        <dbReference type="EMBL" id="KKM65345.1"/>
    </source>
</evidence>
<evidence type="ECO:0008006" key="2">
    <source>
        <dbReference type="Google" id="ProtNLM"/>
    </source>
</evidence>